<proteinExistence type="predicted"/>
<evidence type="ECO:0000256" key="2">
    <source>
        <dbReference type="ARBA" id="ARBA00022888"/>
    </source>
</evidence>
<keyword evidence="1" id="KW-0028">Amino-acid biosynthesis</keyword>
<gene>
    <name evidence="4" type="ORF">UREG_05835</name>
</gene>
<protein>
    <recommendedName>
        <fullName evidence="6">Asparagine synthetase domain-containing protein</fullName>
    </recommendedName>
</protein>
<evidence type="ECO:0000313" key="4">
    <source>
        <dbReference type="EMBL" id="EEP80993.1"/>
    </source>
</evidence>
<evidence type="ECO:0000256" key="1">
    <source>
        <dbReference type="ARBA" id="ARBA00022605"/>
    </source>
</evidence>
<dbReference type="Proteomes" id="UP000002058">
    <property type="component" value="Unassembled WGS sequence"/>
</dbReference>
<dbReference type="RefSeq" id="XP_002585146.1">
    <property type="nucleotide sequence ID" value="XM_002585100.1"/>
</dbReference>
<sequence>MSQQAPIPPMNKALPGIAVPLPLITTSPPVRELESSLRRSLELRIQSIPDPHTASTGAKLAILFSGGLDCTILARLAHDLLPSDEPIDLLNVAFENPRVAANSPKNDSPNSIYEDCPDRKTGRSSYEELCRVCPTRLWRLVCINIPYTETTQHRETIRRLMRPHNTEMDLSIACALYFASRGIGEMTNSNSEGGAVPFTTTARVLLSGLGADEVFAGYQRHALAFARQGFKGLVDEIDLDVGRLGKRNLGRDDRVISNWGREARYPYLDEEFLTRALQRPVWEKCGFGIPSGLADENPPLEPDIEPGKKALRLVAWNLGLKKVAREKKRAIQFGSRTAKMESGRSKGTQILS</sequence>
<dbReference type="VEuPathDB" id="FungiDB:UREG_05835"/>
<keyword evidence="5" id="KW-1185">Reference proteome</keyword>
<dbReference type="InterPro" id="IPR014729">
    <property type="entry name" value="Rossmann-like_a/b/a_fold"/>
</dbReference>
<dbReference type="InterPro" id="IPR001962">
    <property type="entry name" value="Asn_synthase"/>
</dbReference>
<dbReference type="InParanoid" id="C4JTP6"/>
<dbReference type="PANTHER" id="PTHR45937:SF1">
    <property type="entry name" value="ASPARAGINE SYNTHETASE DOMAIN-CONTAINING PROTEIN 1"/>
    <property type="match status" value="1"/>
</dbReference>
<evidence type="ECO:0008006" key="6">
    <source>
        <dbReference type="Google" id="ProtNLM"/>
    </source>
</evidence>
<dbReference type="PANTHER" id="PTHR45937">
    <property type="entry name" value="ASPARAGINE SYNTHETASE DOMAIN-CONTAINING PROTEIN 1"/>
    <property type="match status" value="1"/>
</dbReference>
<accession>C4JTP6</accession>
<dbReference type="GeneID" id="8443580"/>
<dbReference type="eggNOG" id="KOG0573">
    <property type="taxonomic scope" value="Eukaryota"/>
</dbReference>
<dbReference type="CDD" id="cd01991">
    <property type="entry name" value="Asn_synthase_B_C"/>
    <property type="match status" value="1"/>
</dbReference>
<dbReference type="EMBL" id="CH476617">
    <property type="protein sequence ID" value="EEP80993.1"/>
    <property type="molecule type" value="Genomic_DNA"/>
</dbReference>
<evidence type="ECO:0000313" key="5">
    <source>
        <dbReference type="Proteomes" id="UP000002058"/>
    </source>
</evidence>
<dbReference type="STRING" id="336963.C4JTP6"/>
<name>C4JTP6_UNCRE</name>
<dbReference type="FunCoup" id="C4JTP6">
    <property type="interactions" value="647"/>
</dbReference>
<dbReference type="GO" id="GO:0006529">
    <property type="term" value="P:asparagine biosynthetic process"/>
    <property type="evidence" value="ECO:0007669"/>
    <property type="project" value="UniProtKB-KW"/>
</dbReference>
<keyword evidence="2" id="KW-0061">Asparagine biosynthesis</keyword>
<evidence type="ECO:0000256" key="3">
    <source>
        <dbReference type="ARBA" id="ARBA00022962"/>
    </source>
</evidence>
<dbReference type="OrthoDB" id="10252281at2759"/>
<dbReference type="InterPro" id="IPR051857">
    <property type="entry name" value="Asn_synthetase_domain"/>
</dbReference>
<organism evidence="4 5">
    <name type="scientific">Uncinocarpus reesii (strain UAMH 1704)</name>
    <dbReference type="NCBI Taxonomy" id="336963"/>
    <lineage>
        <taxon>Eukaryota</taxon>
        <taxon>Fungi</taxon>
        <taxon>Dikarya</taxon>
        <taxon>Ascomycota</taxon>
        <taxon>Pezizomycotina</taxon>
        <taxon>Eurotiomycetes</taxon>
        <taxon>Eurotiomycetidae</taxon>
        <taxon>Onygenales</taxon>
        <taxon>Onygenaceae</taxon>
        <taxon>Uncinocarpus</taxon>
    </lineage>
</organism>
<dbReference type="OMA" id="THIENAS"/>
<dbReference type="SUPFAM" id="SSF52402">
    <property type="entry name" value="Adenine nucleotide alpha hydrolases-like"/>
    <property type="match status" value="1"/>
</dbReference>
<dbReference type="GO" id="GO:0004066">
    <property type="term" value="F:asparagine synthase (glutamine-hydrolyzing) activity"/>
    <property type="evidence" value="ECO:0007669"/>
    <property type="project" value="InterPro"/>
</dbReference>
<reference evidence="5" key="1">
    <citation type="journal article" date="2009" name="Genome Res.">
        <title>Comparative genomic analyses of the human fungal pathogens Coccidioides and their relatives.</title>
        <authorList>
            <person name="Sharpton T.J."/>
            <person name="Stajich J.E."/>
            <person name="Rounsley S.D."/>
            <person name="Gardner M.J."/>
            <person name="Wortman J.R."/>
            <person name="Jordar V.S."/>
            <person name="Maiti R."/>
            <person name="Kodira C.D."/>
            <person name="Neafsey D.E."/>
            <person name="Zeng Q."/>
            <person name="Hung C.-Y."/>
            <person name="McMahan C."/>
            <person name="Muszewska A."/>
            <person name="Grynberg M."/>
            <person name="Mandel M.A."/>
            <person name="Kellner E.M."/>
            <person name="Barker B.M."/>
            <person name="Galgiani J.N."/>
            <person name="Orbach M.J."/>
            <person name="Kirkland T.N."/>
            <person name="Cole G.T."/>
            <person name="Henn M.R."/>
            <person name="Birren B.W."/>
            <person name="Taylor J.W."/>
        </authorList>
    </citation>
    <scope>NUCLEOTIDE SEQUENCE [LARGE SCALE GENOMIC DNA]</scope>
    <source>
        <strain evidence="5">UAMH 1704</strain>
    </source>
</reference>
<dbReference type="AlphaFoldDB" id="C4JTP6"/>
<dbReference type="Gene3D" id="3.40.50.620">
    <property type="entry name" value="HUPs"/>
    <property type="match status" value="1"/>
</dbReference>
<keyword evidence="3" id="KW-0315">Glutamine amidotransferase</keyword>
<dbReference type="KEGG" id="ure:UREG_05835"/>
<dbReference type="HOGENOM" id="CLU_012368_0_0_1"/>